<evidence type="ECO:0000256" key="7">
    <source>
        <dbReference type="ARBA" id="ARBA00023136"/>
    </source>
</evidence>
<keyword evidence="3" id="KW-0997">Cell inner membrane</keyword>
<organism evidence="12 13">
    <name type="scientific">Mesonia phycicola</name>
    <dbReference type="NCBI Taxonomy" id="579105"/>
    <lineage>
        <taxon>Bacteria</taxon>
        <taxon>Pseudomonadati</taxon>
        <taxon>Bacteroidota</taxon>
        <taxon>Flavobacteriia</taxon>
        <taxon>Flavobacteriales</taxon>
        <taxon>Flavobacteriaceae</taxon>
        <taxon>Mesonia</taxon>
    </lineage>
</organism>
<dbReference type="Pfam" id="PF00924">
    <property type="entry name" value="MS_channel_2nd"/>
    <property type="match status" value="1"/>
</dbReference>
<keyword evidence="6" id="KW-0346">Stress response</keyword>
<keyword evidence="4 10" id="KW-0812">Transmembrane</keyword>
<comment type="subcellular location">
    <subcellularLocation>
        <location evidence="1">Cell inner membrane</location>
        <topology evidence="1">Multi-pass membrane protein</topology>
    </subcellularLocation>
</comment>
<dbReference type="InterPro" id="IPR006685">
    <property type="entry name" value="MscS_channel_2nd"/>
</dbReference>
<evidence type="ECO:0000256" key="9">
    <source>
        <dbReference type="ARBA" id="ARBA00093659"/>
    </source>
</evidence>
<dbReference type="GO" id="GO:0008381">
    <property type="term" value="F:mechanosensitive monoatomic ion channel activity"/>
    <property type="evidence" value="ECO:0007669"/>
    <property type="project" value="InterPro"/>
</dbReference>
<feature type="transmembrane region" description="Helical" evidence="10">
    <location>
        <begin position="166"/>
        <end position="185"/>
    </location>
</feature>
<feature type="transmembrane region" description="Helical" evidence="10">
    <location>
        <begin position="127"/>
        <end position="145"/>
    </location>
</feature>
<evidence type="ECO:0000259" key="11">
    <source>
        <dbReference type="Pfam" id="PF00924"/>
    </source>
</evidence>
<feature type="transmembrane region" description="Helical" evidence="10">
    <location>
        <begin position="42"/>
        <end position="62"/>
    </location>
</feature>
<evidence type="ECO:0000256" key="10">
    <source>
        <dbReference type="SAM" id="Phobius"/>
    </source>
</evidence>
<keyword evidence="13" id="KW-1185">Reference proteome</keyword>
<dbReference type="FunFam" id="2.30.30.60:FF:000002">
    <property type="entry name" value="Mechanosensitive ion channel family protein"/>
    <property type="match status" value="1"/>
</dbReference>
<dbReference type="InterPro" id="IPR023408">
    <property type="entry name" value="MscS_beta-dom_sf"/>
</dbReference>
<evidence type="ECO:0000256" key="4">
    <source>
        <dbReference type="ARBA" id="ARBA00022692"/>
    </source>
</evidence>
<feature type="transmembrane region" description="Helical" evidence="10">
    <location>
        <begin position="94"/>
        <end position="115"/>
    </location>
</feature>
<dbReference type="Gene3D" id="2.30.30.60">
    <property type="match status" value="1"/>
</dbReference>
<proteinExistence type="predicted"/>
<accession>A0A1M6BNM3</accession>
<evidence type="ECO:0000313" key="13">
    <source>
        <dbReference type="Proteomes" id="UP000184225"/>
    </source>
</evidence>
<feature type="transmembrane region" description="Helical" evidence="10">
    <location>
        <begin position="191"/>
        <end position="209"/>
    </location>
</feature>
<dbReference type="Proteomes" id="UP000184225">
    <property type="component" value="Unassembled WGS sequence"/>
</dbReference>
<dbReference type="InterPro" id="IPR030192">
    <property type="entry name" value="YbdG"/>
</dbReference>
<dbReference type="EMBL" id="FQYY01000002">
    <property type="protein sequence ID" value="SHI50143.1"/>
    <property type="molecule type" value="Genomic_DNA"/>
</dbReference>
<dbReference type="PANTHER" id="PTHR30414">
    <property type="entry name" value="MINICONDUCTANCE MECHANOSENSITIVE CHANNEL YBDG"/>
    <property type="match status" value="1"/>
</dbReference>
<keyword evidence="5 10" id="KW-1133">Transmembrane helix</keyword>
<evidence type="ECO:0000256" key="8">
    <source>
        <dbReference type="ARBA" id="ARBA00093630"/>
    </source>
</evidence>
<dbReference type="SUPFAM" id="SSF50182">
    <property type="entry name" value="Sm-like ribonucleoproteins"/>
    <property type="match status" value="1"/>
</dbReference>
<keyword evidence="7 10" id="KW-0472">Membrane</keyword>
<feature type="domain" description="Mechanosensitive ion channel MscS" evidence="11">
    <location>
        <begin position="211"/>
        <end position="279"/>
    </location>
</feature>
<keyword evidence="2" id="KW-1003">Cell membrane</keyword>
<dbReference type="GO" id="GO:0071470">
    <property type="term" value="P:cellular response to osmotic stress"/>
    <property type="evidence" value="ECO:0007669"/>
    <property type="project" value="InterPro"/>
</dbReference>
<reference evidence="12 13" key="1">
    <citation type="submission" date="2016-11" db="EMBL/GenBank/DDBJ databases">
        <authorList>
            <person name="Jaros S."/>
            <person name="Januszkiewicz K."/>
            <person name="Wedrychowicz H."/>
        </authorList>
    </citation>
    <scope>NUCLEOTIDE SEQUENCE [LARGE SCALE GENOMIC DNA]</scope>
    <source>
        <strain evidence="12 13">DSM 21425</strain>
    </source>
</reference>
<name>A0A1M6BNM3_9FLAO</name>
<evidence type="ECO:0000313" key="12">
    <source>
        <dbReference type="EMBL" id="SHI50143.1"/>
    </source>
</evidence>
<evidence type="ECO:0000256" key="1">
    <source>
        <dbReference type="ARBA" id="ARBA00004429"/>
    </source>
</evidence>
<gene>
    <name evidence="12" type="ORF">SAMN04488096_102137</name>
</gene>
<evidence type="ECO:0000256" key="6">
    <source>
        <dbReference type="ARBA" id="ARBA00023016"/>
    </source>
</evidence>
<dbReference type="GO" id="GO:0005886">
    <property type="term" value="C:plasma membrane"/>
    <property type="evidence" value="ECO:0007669"/>
    <property type="project" value="UniProtKB-SubCell"/>
</dbReference>
<protein>
    <recommendedName>
        <fullName evidence="8">Mechanosensing system component YbdG</fullName>
    </recommendedName>
    <alternativeName>
        <fullName evidence="9">Mechanosensitive channel homolog YbdG</fullName>
    </alternativeName>
</protein>
<evidence type="ECO:0000256" key="2">
    <source>
        <dbReference type="ARBA" id="ARBA00022475"/>
    </source>
</evidence>
<dbReference type="InterPro" id="IPR010920">
    <property type="entry name" value="LSM_dom_sf"/>
</dbReference>
<dbReference type="PANTHER" id="PTHR30414:SF0">
    <property type="entry name" value="MINICONDUCTANCE MECHANOSENSITIVE CHANNEL YBDG"/>
    <property type="match status" value="1"/>
</dbReference>
<evidence type="ECO:0000256" key="5">
    <source>
        <dbReference type="ARBA" id="ARBA00022989"/>
    </source>
</evidence>
<sequence length="445" mass="51677">MVLFLVVKIINLIFAEIFKMELEYITRYFYKIFIGFGWSENMAALGNVIINTVLLLTITYLFNSLMRSLFKKALGNISQKTISEFDDYLFHNKVLLHFCHLLSIFIIKWLMPLILEDYAHLKDEVDILLNIITVFLVITFIRSILHTIKDYLKSLNSFKDKPIESYLQVFLIFSWSVGFIVIFSILTGKSIVEFLTALGAISAIILLIFKDTILGFVASIQVSVNDTVRIGDWITMEKYGADGDVIEINLASVKIKNFDNTITTIPTYYLISDSFKNWRGMSVSGGRRIKRALLIQATSIHYINDEQLEKFKKIQLIKDYLINRKNDIDNFNKENNIDKEVLLNGRNMTNFGIFRKYVDTYLNQHSAINKDMMIMTRQLEPTAQGIPLEIYAFSKDKVWKNYEHIIADIFDHLLAATPYFNLELYELPTGYDFREISNMNPTFKA</sequence>
<dbReference type="STRING" id="579105.SAMN04488096_102137"/>
<evidence type="ECO:0000256" key="3">
    <source>
        <dbReference type="ARBA" id="ARBA00022519"/>
    </source>
</evidence>
<dbReference type="AlphaFoldDB" id="A0A1M6BNM3"/>